<dbReference type="NCBIfam" id="TIGR00231">
    <property type="entry name" value="small_GTP"/>
    <property type="match status" value="1"/>
</dbReference>
<evidence type="ECO:0000313" key="10">
    <source>
        <dbReference type="EMBL" id="PIU41991.1"/>
    </source>
</evidence>
<keyword evidence="6" id="KW-0342">GTP-binding</keyword>
<dbReference type="SMART" id="SM00838">
    <property type="entry name" value="EFG_C"/>
    <property type="match status" value="1"/>
</dbReference>
<dbReference type="InterPro" id="IPR020568">
    <property type="entry name" value="Ribosomal_Su5_D2-typ_SF"/>
</dbReference>
<dbReference type="FunFam" id="2.40.30.10:FF:000006">
    <property type="entry name" value="Elongation factor G"/>
    <property type="match status" value="1"/>
</dbReference>
<dbReference type="FunFam" id="3.30.70.240:FF:000001">
    <property type="entry name" value="Elongation factor G"/>
    <property type="match status" value="1"/>
</dbReference>
<gene>
    <name evidence="10" type="primary">fusA</name>
    <name evidence="10" type="ORF">COS99_02655</name>
</gene>
<dbReference type="Proteomes" id="UP000230052">
    <property type="component" value="Unassembled WGS sequence"/>
</dbReference>
<dbReference type="EMBL" id="PEWV01000025">
    <property type="protein sequence ID" value="PIU41991.1"/>
    <property type="molecule type" value="Genomic_DNA"/>
</dbReference>
<feature type="domain" description="Tr-type G" evidence="9">
    <location>
        <begin position="5"/>
        <end position="267"/>
    </location>
</feature>
<dbReference type="CDD" id="cd16262">
    <property type="entry name" value="EFG_III"/>
    <property type="match status" value="1"/>
</dbReference>
<organism evidence="10 11">
    <name type="scientific">Candidatus Aquitaenariimonas noxiae</name>
    <dbReference type="NCBI Taxonomy" id="1974741"/>
    <lineage>
        <taxon>Bacteria</taxon>
        <taxon>Pseudomonadati</taxon>
        <taxon>Candidatus Omnitrophota</taxon>
        <taxon>Candidatus Aquitaenariimonas</taxon>
    </lineage>
</organism>
<dbReference type="FunFam" id="3.30.230.10:FF:000003">
    <property type="entry name" value="Elongation factor G"/>
    <property type="match status" value="1"/>
</dbReference>
<dbReference type="SUPFAM" id="SSF52540">
    <property type="entry name" value="P-loop containing nucleoside triphosphate hydrolases"/>
    <property type="match status" value="1"/>
</dbReference>
<dbReference type="InterPro" id="IPR009000">
    <property type="entry name" value="Transl_B-barrel_sf"/>
</dbReference>
<evidence type="ECO:0000256" key="1">
    <source>
        <dbReference type="ARBA" id="ARBA00005870"/>
    </source>
</evidence>
<dbReference type="NCBIfam" id="NF009379">
    <property type="entry name" value="PRK12740.1-3"/>
    <property type="match status" value="1"/>
</dbReference>
<dbReference type="Gene3D" id="2.40.30.10">
    <property type="entry name" value="Translation factors"/>
    <property type="match status" value="1"/>
</dbReference>
<dbReference type="GO" id="GO:0005525">
    <property type="term" value="F:GTP binding"/>
    <property type="evidence" value="ECO:0007669"/>
    <property type="project" value="UniProtKB-UniRule"/>
</dbReference>
<dbReference type="Pfam" id="PF22042">
    <property type="entry name" value="EF-G_D2"/>
    <property type="match status" value="1"/>
</dbReference>
<protein>
    <recommendedName>
        <fullName evidence="2 8">Elongation factor G</fullName>
    </recommendedName>
</protein>
<dbReference type="InterPro" id="IPR009022">
    <property type="entry name" value="EFG_III"/>
</dbReference>
<dbReference type="Pfam" id="PF00679">
    <property type="entry name" value="EFG_C"/>
    <property type="match status" value="1"/>
</dbReference>
<sequence length="679" mass="73694">MSKPEDIRNVILISHAGAGKTSLSEAILFNTGTTTRLGSVDQGNTVSDYSKDEIDRKVSISLSVLQARINNKLINLIDIPGYADFIGDLISGLKAADSAIIVVDAIGGIEVGTDKAWNLLNEKNTPRAIFINKLDKENADFFKTIESIRNRFGKKCVAMTFPVGKEASFKSVVSLLPSDGINSLSGEDKENAKKYKDALLETVAEGDDKLIEKYLEGGELTTDEVEKGLMGSIMRGDIVPVCCGSATNNIGVKELAEALIKYMPSPAACQPKVGKDAEGKEISRKPSVSEPFCAQVFKTILDPYVGQLTIFRVFSGNLTSNTSFYNASKSTKERIGQIYFIHGKEQRGVESVQAGDIAAVTKLKTTETGDSICDEKAQINFDPIVFPEPAISRSVKPKSKGDEDKISVTLHKMSSEDPTFRISRDAQTKELIAAGVGDLHIEIMINRIKDRFNVGVELGTPKVAYKETIKKTAKVQGKYKRQTGGHGQYGDVWLEVEPLPKGGGFEFVDNIVGGAIPRNYIPSVEKGVVQAMSEGIIAGYPVSDIRVTLYDGSYHEVDSSDMAFQIAGAMAFRKATLEAGPVLLEPIMDVEITVPEEYMGDVTGNINARRGRIMGMGAGTVQAQVPLVEMFKYATELRSMTGGRGSYTMKFSHYEEVPAKIAGTIIAQAQVAKKEEESK</sequence>
<dbReference type="InterPro" id="IPR041095">
    <property type="entry name" value="EFG_II"/>
</dbReference>
<dbReference type="Gene3D" id="3.40.50.300">
    <property type="entry name" value="P-loop containing nucleotide triphosphate hydrolases"/>
    <property type="match status" value="1"/>
</dbReference>
<dbReference type="CDD" id="cd04170">
    <property type="entry name" value="EF-G_bact"/>
    <property type="match status" value="1"/>
</dbReference>
<dbReference type="CDD" id="cd03713">
    <property type="entry name" value="EFG_mtEFG_C"/>
    <property type="match status" value="1"/>
</dbReference>
<reference evidence="10 11" key="1">
    <citation type="submission" date="2017-09" db="EMBL/GenBank/DDBJ databases">
        <title>Depth-based differentiation of microbial function through sediment-hosted aquifers and enrichment of novel symbionts in the deep terrestrial subsurface.</title>
        <authorList>
            <person name="Probst A.J."/>
            <person name="Ladd B."/>
            <person name="Jarett J.K."/>
            <person name="Geller-Mcgrath D.E."/>
            <person name="Sieber C.M."/>
            <person name="Emerson J.B."/>
            <person name="Anantharaman K."/>
            <person name="Thomas B.C."/>
            <person name="Malmstrom R."/>
            <person name="Stieglmeier M."/>
            <person name="Klingl A."/>
            <person name="Woyke T."/>
            <person name="Ryan C.M."/>
            <person name="Banfield J.F."/>
        </authorList>
    </citation>
    <scope>NUCLEOTIDE SEQUENCE [LARGE SCALE GENOMIC DNA]</scope>
    <source>
        <strain evidence="10">CG07_land_8_20_14_0_80_42_15</strain>
    </source>
</reference>
<dbReference type="AlphaFoldDB" id="A0A2J0KU23"/>
<dbReference type="SUPFAM" id="SSF50447">
    <property type="entry name" value="Translation proteins"/>
    <property type="match status" value="1"/>
</dbReference>
<dbReference type="PANTHER" id="PTHR43261:SF6">
    <property type="entry name" value="ELONGATION FACTOR G-LIKE PROTEIN"/>
    <property type="match status" value="1"/>
</dbReference>
<dbReference type="NCBIfam" id="TIGR00484">
    <property type="entry name" value="EF-G"/>
    <property type="match status" value="1"/>
</dbReference>
<dbReference type="GO" id="GO:0032790">
    <property type="term" value="P:ribosome disassembly"/>
    <property type="evidence" value="ECO:0007669"/>
    <property type="project" value="TreeGrafter"/>
</dbReference>
<dbReference type="GO" id="GO:0003924">
    <property type="term" value="F:GTPase activity"/>
    <property type="evidence" value="ECO:0007669"/>
    <property type="project" value="InterPro"/>
</dbReference>
<dbReference type="InterPro" id="IPR005517">
    <property type="entry name" value="Transl_elong_EFG/EF2_IV"/>
</dbReference>
<dbReference type="Pfam" id="PF03764">
    <property type="entry name" value="EFG_IV"/>
    <property type="match status" value="1"/>
</dbReference>
<dbReference type="SMART" id="SM00889">
    <property type="entry name" value="EFG_IV"/>
    <property type="match status" value="1"/>
</dbReference>
<evidence type="ECO:0000256" key="6">
    <source>
        <dbReference type="ARBA" id="ARBA00023134"/>
    </source>
</evidence>
<dbReference type="InterPro" id="IPR053905">
    <property type="entry name" value="EF-G-like_DII"/>
</dbReference>
<keyword evidence="3" id="KW-0547">Nucleotide-binding</keyword>
<dbReference type="InterPro" id="IPR004540">
    <property type="entry name" value="Transl_elong_EFG/EF2"/>
</dbReference>
<dbReference type="Gene3D" id="3.30.230.10">
    <property type="match status" value="1"/>
</dbReference>
<dbReference type="GO" id="GO:0003746">
    <property type="term" value="F:translation elongation factor activity"/>
    <property type="evidence" value="ECO:0007669"/>
    <property type="project" value="UniProtKB-UniRule"/>
</dbReference>
<keyword evidence="5" id="KW-0648">Protein biosynthesis</keyword>
<dbReference type="InterPro" id="IPR000795">
    <property type="entry name" value="T_Tr_GTP-bd_dom"/>
</dbReference>
<accession>A0A2J0KU23</accession>
<dbReference type="SUPFAM" id="SSF54211">
    <property type="entry name" value="Ribosomal protein S5 domain 2-like"/>
    <property type="match status" value="1"/>
</dbReference>
<dbReference type="InterPro" id="IPR000640">
    <property type="entry name" value="EFG_V-like"/>
</dbReference>
<dbReference type="SUPFAM" id="SSF54980">
    <property type="entry name" value="EF-G C-terminal domain-like"/>
    <property type="match status" value="2"/>
</dbReference>
<dbReference type="Pfam" id="PF00009">
    <property type="entry name" value="GTP_EFTU"/>
    <property type="match status" value="1"/>
</dbReference>
<evidence type="ECO:0000256" key="3">
    <source>
        <dbReference type="ARBA" id="ARBA00022741"/>
    </source>
</evidence>
<evidence type="ECO:0000313" key="11">
    <source>
        <dbReference type="Proteomes" id="UP000230052"/>
    </source>
</evidence>
<dbReference type="InterPro" id="IPR035649">
    <property type="entry name" value="EFG_V"/>
</dbReference>
<dbReference type="PROSITE" id="PS51722">
    <property type="entry name" value="G_TR_2"/>
    <property type="match status" value="1"/>
</dbReference>
<dbReference type="Gene3D" id="3.30.70.240">
    <property type="match status" value="1"/>
</dbReference>
<dbReference type="InterPro" id="IPR005225">
    <property type="entry name" value="Small_GTP-bd"/>
</dbReference>
<proteinExistence type="inferred from homology"/>
<evidence type="ECO:0000259" key="9">
    <source>
        <dbReference type="PROSITE" id="PS51722"/>
    </source>
</evidence>
<evidence type="ECO:0000256" key="4">
    <source>
        <dbReference type="ARBA" id="ARBA00022768"/>
    </source>
</evidence>
<evidence type="ECO:0000256" key="8">
    <source>
        <dbReference type="NCBIfam" id="TIGR00484"/>
    </source>
</evidence>
<comment type="function">
    <text evidence="7">Catalyzes the GTP-dependent ribosomal translocation step during translation elongation. During this step, the ribosome changes from the pre-translocational (PRE) to the post-translocational (POST) state as the newly formed A-site-bound peptidyl-tRNA and P-site-bound deacylated tRNA move to the P and E sites, respectively. Catalyzes the coordinated movement of the two tRNA molecules, the mRNA and conformational changes in the ribosome.</text>
</comment>
<dbReference type="Gene3D" id="3.30.70.870">
    <property type="entry name" value="Elongation Factor G (Translational Gtpase), domain 3"/>
    <property type="match status" value="1"/>
</dbReference>
<dbReference type="Pfam" id="PF14492">
    <property type="entry name" value="EFG_III"/>
    <property type="match status" value="1"/>
</dbReference>
<evidence type="ECO:0000256" key="7">
    <source>
        <dbReference type="ARBA" id="ARBA00024731"/>
    </source>
</evidence>
<keyword evidence="4 10" id="KW-0251">Elongation factor</keyword>
<dbReference type="InterPro" id="IPR035647">
    <property type="entry name" value="EFG_III/V"/>
</dbReference>
<dbReference type="CDD" id="cd01434">
    <property type="entry name" value="EFG_mtEFG1_IV"/>
    <property type="match status" value="1"/>
</dbReference>
<dbReference type="PRINTS" id="PR00315">
    <property type="entry name" value="ELONGATNFCT"/>
</dbReference>
<dbReference type="NCBIfam" id="NF009891">
    <property type="entry name" value="PRK13351.1-1"/>
    <property type="match status" value="1"/>
</dbReference>
<dbReference type="InterPro" id="IPR014721">
    <property type="entry name" value="Ribsml_uS5_D2-typ_fold_subgr"/>
</dbReference>
<dbReference type="InterPro" id="IPR027417">
    <property type="entry name" value="P-loop_NTPase"/>
</dbReference>
<evidence type="ECO:0000256" key="5">
    <source>
        <dbReference type="ARBA" id="ARBA00022917"/>
    </source>
</evidence>
<dbReference type="NCBIfam" id="NF009381">
    <property type="entry name" value="PRK12740.1-5"/>
    <property type="match status" value="1"/>
</dbReference>
<dbReference type="PANTHER" id="PTHR43261">
    <property type="entry name" value="TRANSLATION ELONGATION FACTOR G-RELATED"/>
    <property type="match status" value="1"/>
</dbReference>
<comment type="caution">
    <text evidence="10">The sequence shown here is derived from an EMBL/GenBank/DDBJ whole genome shotgun (WGS) entry which is preliminary data.</text>
</comment>
<name>A0A2J0KU23_9BACT</name>
<comment type="similarity">
    <text evidence="1">Belongs to the TRAFAC class translation factor GTPase superfamily. Classic translation factor GTPase family. EF-G/EF-2 subfamily.</text>
</comment>
<dbReference type="InterPro" id="IPR047872">
    <property type="entry name" value="EFG_IV"/>
</dbReference>
<dbReference type="CDD" id="cd04088">
    <property type="entry name" value="EFG_mtEFG_II"/>
    <property type="match status" value="1"/>
</dbReference>
<evidence type="ECO:0000256" key="2">
    <source>
        <dbReference type="ARBA" id="ARBA00017872"/>
    </source>
</evidence>